<dbReference type="Pfam" id="PF00580">
    <property type="entry name" value="UvrD-helicase"/>
    <property type="match status" value="2"/>
</dbReference>
<dbReference type="PANTHER" id="PTHR11070:SF3">
    <property type="entry name" value="DNA 3'-5' HELICASE"/>
    <property type="match status" value="1"/>
</dbReference>
<keyword evidence="1 5" id="KW-0547">Nucleotide-binding</keyword>
<keyword evidence="8" id="KW-1185">Reference proteome</keyword>
<evidence type="ECO:0000256" key="2">
    <source>
        <dbReference type="ARBA" id="ARBA00022801"/>
    </source>
</evidence>
<protein>
    <submittedName>
        <fullName evidence="7">UvrD-helicase domain-containing protein</fullName>
    </submittedName>
</protein>
<dbReference type="Proteomes" id="UP001596379">
    <property type="component" value="Unassembled WGS sequence"/>
</dbReference>
<sequence>MDLSAEQQAIINAPLAPLAVIACAGSGKTATAVRRLVEMRRLLADSRARVALLSFSNVAVDTFRQSYQTLAQTLPNGAGRSRVDFETLDGFITSHILRPHAYRTMGSQRAAFLVTGTEPFLSGFTCRRDPFPLPITDMKVGFENNELFFYYDFQGNIKRLDQNAASLAVRRLGRTGAYTHDLGRYWAYHTLIDQPLILRALVRRYPHVLVDESQDIGLLHQAILELLMRAGVQVSLIGDPNQSIYEFAGANGMFLRDYHRREEVTAFSLTRNYRSRPSIQAIANHISGRNDEPHRPIDPGTHGVYFIGYSNPELPGLLDAFHAEVANLGMRIENAAILCRSSKLADQLAGVNEPSGRGIVKHFVEAALHRDMHGRFQDAYKAVVRGIVSLLDGPPQGLLASLSHPAHDRSLQDLRRRLWAFSREVETGLPSSELPAMDSWHPLMLARVRTLLQEIHQDFGMVPTDNLGHKLARTGLPAGPLGAGADLAAERGPRIRVGTVHHVKGESIDAVLYVATRPHLQAMLDGVETELGRIGYVAVTRACNLLWLAVPSAALREMRPALLAAGFQEAGDR</sequence>
<evidence type="ECO:0000256" key="5">
    <source>
        <dbReference type="PROSITE-ProRule" id="PRU00560"/>
    </source>
</evidence>
<dbReference type="InterPro" id="IPR014016">
    <property type="entry name" value="UvrD-like_ATP-bd"/>
</dbReference>
<evidence type="ECO:0000256" key="3">
    <source>
        <dbReference type="ARBA" id="ARBA00022806"/>
    </source>
</evidence>
<dbReference type="SUPFAM" id="SSF52540">
    <property type="entry name" value="P-loop containing nucleoside triphosphate hydrolases"/>
    <property type="match status" value="1"/>
</dbReference>
<evidence type="ECO:0000256" key="1">
    <source>
        <dbReference type="ARBA" id="ARBA00022741"/>
    </source>
</evidence>
<dbReference type="InterPro" id="IPR027417">
    <property type="entry name" value="P-loop_NTPase"/>
</dbReference>
<keyword evidence="4 5" id="KW-0067">ATP-binding</keyword>
<evidence type="ECO:0000259" key="6">
    <source>
        <dbReference type="PROSITE" id="PS51198"/>
    </source>
</evidence>
<reference evidence="8" key="1">
    <citation type="journal article" date="2019" name="Int. J. Syst. Evol. Microbiol.">
        <title>The Global Catalogue of Microorganisms (GCM) 10K type strain sequencing project: providing services to taxonomists for standard genome sequencing and annotation.</title>
        <authorList>
            <consortium name="The Broad Institute Genomics Platform"/>
            <consortium name="The Broad Institute Genome Sequencing Center for Infectious Disease"/>
            <person name="Wu L."/>
            <person name="Ma J."/>
        </authorList>
    </citation>
    <scope>NUCLEOTIDE SEQUENCE [LARGE SCALE GENOMIC DNA]</scope>
    <source>
        <strain evidence="8">CCUG 36956</strain>
    </source>
</reference>
<gene>
    <name evidence="7" type="ORF">ACFQO0_15615</name>
</gene>
<name>A0ABW2J9Z2_9BURK</name>
<feature type="binding site" evidence="5">
    <location>
        <begin position="22"/>
        <end position="29"/>
    </location>
    <ligand>
        <name>ATP</name>
        <dbReference type="ChEBI" id="CHEBI:30616"/>
    </ligand>
</feature>
<accession>A0ABW2J9Z2</accession>
<dbReference type="InterPro" id="IPR000212">
    <property type="entry name" value="DNA_helicase_UvrD/REP"/>
</dbReference>
<proteinExistence type="predicted"/>
<evidence type="ECO:0000256" key="4">
    <source>
        <dbReference type="ARBA" id="ARBA00022840"/>
    </source>
</evidence>
<evidence type="ECO:0000313" key="8">
    <source>
        <dbReference type="Proteomes" id="UP001596379"/>
    </source>
</evidence>
<feature type="domain" description="UvrD-like helicase ATP-binding" evidence="6">
    <location>
        <begin position="1"/>
        <end position="276"/>
    </location>
</feature>
<dbReference type="Gene3D" id="3.40.50.300">
    <property type="entry name" value="P-loop containing nucleotide triphosphate hydrolases"/>
    <property type="match status" value="2"/>
</dbReference>
<keyword evidence="3 5" id="KW-0347">Helicase</keyword>
<evidence type="ECO:0000313" key="7">
    <source>
        <dbReference type="EMBL" id="MFC7299867.1"/>
    </source>
</evidence>
<dbReference type="EMBL" id="JBHTCC010000004">
    <property type="protein sequence ID" value="MFC7299867.1"/>
    <property type="molecule type" value="Genomic_DNA"/>
</dbReference>
<dbReference type="RefSeq" id="WP_012078886.1">
    <property type="nucleotide sequence ID" value="NZ_JBHTCC010000004.1"/>
</dbReference>
<dbReference type="PANTHER" id="PTHR11070">
    <property type="entry name" value="UVRD / RECB / PCRA DNA HELICASE FAMILY MEMBER"/>
    <property type="match status" value="1"/>
</dbReference>
<organism evidence="7 8">
    <name type="scientific">Herminiimonas aquatilis</name>
    <dbReference type="NCBI Taxonomy" id="345342"/>
    <lineage>
        <taxon>Bacteria</taxon>
        <taxon>Pseudomonadati</taxon>
        <taxon>Pseudomonadota</taxon>
        <taxon>Betaproteobacteria</taxon>
        <taxon>Burkholderiales</taxon>
        <taxon>Oxalobacteraceae</taxon>
        <taxon>Herminiimonas</taxon>
    </lineage>
</organism>
<dbReference type="PROSITE" id="PS51198">
    <property type="entry name" value="UVRD_HELICASE_ATP_BIND"/>
    <property type="match status" value="1"/>
</dbReference>
<comment type="caution">
    <text evidence="7">The sequence shown here is derived from an EMBL/GenBank/DDBJ whole genome shotgun (WGS) entry which is preliminary data.</text>
</comment>
<keyword evidence="2 5" id="KW-0378">Hydrolase</keyword>